<dbReference type="OrthoDB" id="9803238at2"/>
<dbReference type="AlphaFoldDB" id="A0A2A8D0S3"/>
<dbReference type="Gene3D" id="3.40.50.2000">
    <property type="entry name" value="Glycogen Phosphorylase B"/>
    <property type="match status" value="2"/>
</dbReference>
<dbReference type="NCBIfam" id="TIGR00236">
    <property type="entry name" value="wecB"/>
    <property type="match status" value="1"/>
</dbReference>
<evidence type="ECO:0000259" key="2">
    <source>
        <dbReference type="Pfam" id="PF02350"/>
    </source>
</evidence>
<keyword evidence="4" id="KW-1185">Reference proteome</keyword>
<dbReference type="Proteomes" id="UP000220102">
    <property type="component" value="Unassembled WGS sequence"/>
</dbReference>
<comment type="caution">
    <text evidence="3">The sequence shown here is derived from an EMBL/GenBank/DDBJ whole genome shotgun (WGS) entry which is preliminary data.</text>
</comment>
<dbReference type="PANTHER" id="PTHR43174:SF1">
    <property type="entry name" value="UDP-N-ACETYLGLUCOSAMINE 2-EPIMERASE"/>
    <property type="match status" value="1"/>
</dbReference>
<evidence type="ECO:0000313" key="4">
    <source>
        <dbReference type="Proteomes" id="UP000220102"/>
    </source>
</evidence>
<dbReference type="PANTHER" id="PTHR43174">
    <property type="entry name" value="UDP-N-ACETYLGLUCOSAMINE 2-EPIMERASE"/>
    <property type="match status" value="1"/>
</dbReference>
<dbReference type="CDD" id="cd03786">
    <property type="entry name" value="GTB_UDP-GlcNAc_2-Epimerase"/>
    <property type="match status" value="1"/>
</dbReference>
<dbReference type="GO" id="GO:0016853">
    <property type="term" value="F:isomerase activity"/>
    <property type="evidence" value="ECO:0007669"/>
    <property type="project" value="UniProtKB-KW"/>
</dbReference>
<proteinExistence type="inferred from homology"/>
<protein>
    <submittedName>
        <fullName evidence="3">UDP-N-acetylglucosamine 2-epimerase (Non-hydrolyzing)</fullName>
    </submittedName>
</protein>
<dbReference type="SUPFAM" id="SSF53756">
    <property type="entry name" value="UDP-Glycosyltransferase/glycogen phosphorylase"/>
    <property type="match status" value="1"/>
</dbReference>
<dbReference type="EMBL" id="PDEQ01000002">
    <property type="protein sequence ID" value="PEN14526.1"/>
    <property type="molecule type" value="Genomic_DNA"/>
</dbReference>
<reference evidence="3 4" key="1">
    <citation type="submission" date="2017-10" db="EMBL/GenBank/DDBJ databases">
        <title>Draft genome of Longibacter Salinarum.</title>
        <authorList>
            <person name="Goh K.M."/>
            <person name="Shamsir M.S."/>
            <person name="Lim S.W."/>
        </authorList>
    </citation>
    <scope>NUCLEOTIDE SEQUENCE [LARGE SCALE GENOMIC DNA]</scope>
    <source>
        <strain evidence="3 4">KCTC 52045</strain>
    </source>
</reference>
<feature type="domain" description="UDP-N-acetylglucosamine 2-epimerase" evidence="2">
    <location>
        <begin position="21"/>
        <end position="358"/>
    </location>
</feature>
<sequence length="365" mass="41057">MKIINVVGARPNFMKVAPIHRALERHDTLSSLIVHTGQHYDEEMSDIFFEQLEMPRPDRYLGVGSASHAVQTARIMTAFEEVVKEVQPDLVNVVGDVNSTVACSLVATKMHIPVAHVEAGLRSGDRRMPEEINRIVTDRIADLLFVTEPSGVENLRSEGVEDERIAFVGNVMIDSLMSFREKARATGIVEELDLASDDYVLMTMHRPSNVDHREGVETLLELLRLLAEHTSVVFPMHPRTRNRFEQFGLDDELDSIDRLVVLPPQGYLQFLALMEEASVVVTDSGGIQEETTFLKVPCITLRENTERPVTIDEGTNELMDIDPAAVVDRVLERQDEDTRGKTPRNWDGQAADRIVKRLYGFLASE</sequence>
<keyword evidence="1" id="KW-0413">Isomerase</keyword>
<dbReference type="InterPro" id="IPR003331">
    <property type="entry name" value="UDP_GlcNAc_Epimerase_2_dom"/>
</dbReference>
<organism evidence="3 4">
    <name type="scientific">Longibacter salinarum</name>
    <dbReference type="NCBI Taxonomy" id="1850348"/>
    <lineage>
        <taxon>Bacteria</taxon>
        <taxon>Pseudomonadati</taxon>
        <taxon>Rhodothermota</taxon>
        <taxon>Rhodothermia</taxon>
        <taxon>Rhodothermales</taxon>
        <taxon>Salisaetaceae</taxon>
        <taxon>Longibacter</taxon>
    </lineage>
</organism>
<gene>
    <name evidence="3" type="ORF">CRI94_05740</name>
</gene>
<dbReference type="InterPro" id="IPR029767">
    <property type="entry name" value="WecB-like"/>
</dbReference>
<dbReference type="Pfam" id="PF02350">
    <property type="entry name" value="Epimerase_2"/>
    <property type="match status" value="1"/>
</dbReference>
<evidence type="ECO:0000313" key="3">
    <source>
        <dbReference type="EMBL" id="PEN14526.1"/>
    </source>
</evidence>
<dbReference type="RefSeq" id="WP_098074699.1">
    <property type="nucleotide sequence ID" value="NZ_PDEQ01000002.1"/>
</dbReference>
<accession>A0A2A8D0S3</accession>
<evidence type="ECO:0000256" key="1">
    <source>
        <dbReference type="RuleBase" id="RU003513"/>
    </source>
</evidence>
<comment type="similarity">
    <text evidence="1">Belongs to the UDP-N-acetylglucosamine 2-epimerase family.</text>
</comment>
<name>A0A2A8D0S3_9BACT</name>